<name>A0A1G9TSA0_ALLAB</name>
<dbReference type="SUPFAM" id="SSF55729">
    <property type="entry name" value="Acyl-CoA N-acyltransferases (Nat)"/>
    <property type="match status" value="1"/>
</dbReference>
<protein>
    <submittedName>
        <fullName evidence="3">Protein N-acetyltransferase, RimJ/RimL family</fullName>
    </submittedName>
</protein>
<feature type="domain" description="N-acetyltransferase" evidence="2">
    <location>
        <begin position="38"/>
        <end position="136"/>
    </location>
</feature>
<dbReference type="eggNOG" id="COG1670">
    <property type="taxonomic scope" value="Bacteria"/>
</dbReference>
<dbReference type="Proteomes" id="UP000183376">
    <property type="component" value="Chromosome I"/>
</dbReference>
<dbReference type="GO" id="GO:0016747">
    <property type="term" value="F:acyltransferase activity, transferring groups other than amino-acyl groups"/>
    <property type="evidence" value="ECO:0007669"/>
    <property type="project" value="InterPro"/>
</dbReference>
<evidence type="ECO:0000256" key="1">
    <source>
        <dbReference type="SAM" id="MobiDB-lite"/>
    </source>
</evidence>
<dbReference type="Pfam" id="PF13302">
    <property type="entry name" value="Acetyltransf_3"/>
    <property type="match status" value="1"/>
</dbReference>
<accession>A0A1G9TSA0</accession>
<dbReference type="OrthoDB" id="9814648at2"/>
<dbReference type="STRING" id="211114.SAMN04489726_1967"/>
<reference evidence="3 4" key="1">
    <citation type="submission" date="2016-10" db="EMBL/GenBank/DDBJ databases">
        <authorList>
            <person name="de Groot N.N."/>
        </authorList>
    </citation>
    <scope>NUCLEOTIDE SEQUENCE [LARGE SCALE GENOMIC DNA]</scope>
    <source>
        <strain evidence="3 4">DSM 44149</strain>
    </source>
</reference>
<evidence type="ECO:0000313" key="4">
    <source>
        <dbReference type="Proteomes" id="UP000183376"/>
    </source>
</evidence>
<sequence length="188" mass="20835">MITQLSGVTGAKVRLRAVAPADGRTLRGFDRDATRVGGYRHWAAHRADSGGEDVQFAIETLRSRMLVGSMWTVPAGDRFSYGIGIGAQHRRCGYAGDAITALLGFMFERCGYDSCEVSIHGGNMASLSLHAILGFREEDRLRDTEVLRGRINYLVLMRITAAEFSAPKTTSHRGRHCRPRRGRHWQAS</sequence>
<feature type="compositionally biased region" description="Basic residues" evidence="1">
    <location>
        <begin position="170"/>
        <end position="188"/>
    </location>
</feature>
<dbReference type="Gene3D" id="3.40.630.30">
    <property type="match status" value="1"/>
</dbReference>
<keyword evidence="3" id="KW-0808">Transferase</keyword>
<keyword evidence="4" id="KW-1185">Reference proteome</keyword>
<dbReference type="InterPro" id="IPR000182">
    <property type="entry name" value="GNAT_dom"/>
</dbReference>
<dbReference type="EMBL" id="LT629701">
    <property type="protein sequence ID" value="SDM50593.1"/>
    <property type="molecule type" value="Genomic_DNA"/>
</dbReference>
<feature type="region of interest" description="Disordered" evidence="1">
    <location>
        <begin position="167"/>
        <end position="188"/>
    </location>
</feature>
<proteinExistence type="predicted"/>
<dbReference type="InterPro" id="IPR016181">
    <property type="entry name" value="Acyl_CoA_acyltransferase"/>
</dbReference>
<evidence type="ECO:0000259" key="2">
    <source>
        <dbReference type="Pfam" id="PF13302"/>
    </source>
</evidence>
<organism evidence="3 4">
    <name type="scientific">Allokutzneria albata</name>
    <name type="common">Kibdelosporangium albatum</name>
    <dbReference type="NCBI Taxonomy" id="211114"/>
    <lineage>
        <taxon>Bacteria</taxon>
        <taxon>Bacillati</taxon>
        <taxon>Actinomycetota</taxon>
        <taxon>Actinomycetes</taxon>
        <taxon>Pseudonocardiales</taxon>
        <taxon>Pseudonocardiaceae</taxon>
        <taxon>Allokutzneria</taxon>
    </lineage>
</organism>
<evidence type="ECO:0000313" key="3">
    <source>
        <dbReference type="EMBL" id="SDM50593.1"/>
    </source>
</evidence>
<dbReference type="RefSeq" id="WP_043813575.1">
    <property type="nucleotide sequence ID" value="NZ_JOEF01000029.1"/>
</dbReference>
<dbReference type="AlphaFoldDB" id="A0A1G9TSA0"/>
<gene>
    <name evidence="3" type="ORF">SAMN04489726_1967</name>
</gene>